<name>A0A1X6WU04_9MICO</name>
<dbReference type="RefSeq" id="WP_087003147.1">
    <property type="nucleotide sequence ID" value="NZ_FWFF01000001.1"/>
</dbReference>
<dbReference type="AlphaFoldDB" id="A0A1X6WU04"/>
<keyword evidence="4" id="KW-1185">Reference proteome</keyword>
<feature type="signal peptide" evidence="2">
    <location>
        <begin position="1"/>
        <end position="27"/>
    </location>
</feature>
<keyword evidence="2" id="KW-0732">Signal</keyword>
<evidence type="ECO:0000256" key="2">
    <source>
        <dbReference type="SAM" id="SignalP"/>
    </source>
</evidence>
<evidence type="ECO:0000313" key="3">
    <source>
        <dbReference type="EMBL" id="SLM88587.1"/>
    </source>
</evidence>
<feature type="chain" id="PRO_5038529781" description="Lipoprotein" evidence="2">
    <location>
        <begin position="28"/>
        <end position="442"/>
    </location>
</feature>
<feature type="region of interest" description="Disordered" evidence="1">
    <location>
        <begin position="32"/>
        <end position="61"/>
    </location>
</feature>
<dbReference type="PROSITE" id="PS51257">
    <property type="entry name" value="PROKAR_LIPOPROTEIN"/>
    <property type="match status" value="1"/>
</dbReference>
<reference evidence="4" key="1">
    <citation type="submission" date="2017-02" db="EMBL/GenBank/DDBJ databases">
        <authorList>
            <person name="Dridi B."/>
        </authorList>
    </citation>
    <scope>NUCLEOTIDE SEQUENCE [LARGE SCALE GENOMIC DNA]</scope>
    <source>
        <strain evidence="4">B Co 03.10</strain>
    </source>
</reference>
<proteinExistence type="predicted"/>
<protein>
    <recommendedName>
        <fullName evidence="5">Lipoprotein</fullName>
    </recommendedName>
</protein>
<dbReference type="Proteomes" id="UP000196581">
    <property type="component" value="Unassembled WGS sequence"/>
</dbReference>
<evidence type="ECO:0008006" key="5">
    <source>
        <dbReference type="Google" id="ProtNLM"/>
    </source>
</evidence>
<organism evidence="3 4">
    <name type="scientific">Brevibacterium yomogidense</name>
    <dbReference type="NCBI Taxonomy" id="946573"/>
    <lineage>
        <taxon>Bacteria</taxon>
        <taxon>Bacillati</taxon>
        <taxon>Actinomycetota</taxon>
        <taxon>Actinomycetes</taxon>
        <taxon>Micrococcales</taxon>
        <taxon>Brevibacteriaceae</taxon>
        <taxon>Brevibacterium</taxon>
    </lineage>
</organism>
<dbReference type="EMBL" id="FWFF01000001">
    <property type="protein sequence ID" value="SLM88587.1"/>
    <property type="molecule type" value="Genomic_DNA"/>
</dbReference>
<accession>A0A1X6WU04</accession>
<evidence type="ECO:0000313" key="4">
    <source>
        <dbReference type="Proteomes" id="UP000196581"/>
    </source>
</evidence>
<feature type="compositionally biased region" description="Low complexity" evidence="1">
    <location>
        <begin position="42"/>
        <end position="56"/>
    </location>
</feature>
<sequence length="442" mass="45955">MTTLRTMRGRAAAVLAASALVALTACSQDTDAEAGATTPAPDASTAHATDEAATAAADDDDAAGDDFAAAITRELDIDFGSAPYDRIPACHHDGPVTVDGGRATFAPSNPSPELTDMGAEVELTITGGAGYVEIGPDGRSYAAVPFSCSAVGGDAPDGAEALLDSGELFVGGTQDALQVMGLVTAGDPITDEADGDEAEETSASAVDLLTHEPAGMGVALLHSSLRNGDGYRYYVRQQRDGDTDEPSGIGWKNVAWDIDSGSVRQIDHVEDFMDSVPRPDETLVVGVDGDNGILPGQEDLSDQEAFDAIAASMGEPDAESSEFSEEGAHRGYRSETRTWGTFEVTYYSPADGEPDWVGTCLAWEAELGEMPDDVTLAAPMRMGMSLSEYPYFGSTAADHVEDGEAPSLVTTDDGRYTVDVMGGTRMDGMLTKVSSGTGCARV</sequence>
<evidence type="ECO:0000256" key="1">
    <source>
        <dbReference type="SAM" id="MobiDB-lite"/>
    </source>
</evidence>
<gene>
    <name evidence="3" type="ORF">FM105_00605</name>
</gene>